<protein>
    <submittedName>
        <fullName evidence="2">Thiosulfate sulfurtransferase/rhodanese domain-containing protein 2</fullName>
    </submittedName>
</protein>
<dbReference type="EMBL" id="LNFP01000029">
    <property type="protein sequence ID" value="KUF99379.1"/>
    <property type="molecule type" value="Genomic_DNA"/>
</dbReference>
<dbReference type="Proteomes" id="UP000054636">
    <property type="component" value="Unassembled WGS sequence"/>
</dbReference>
<dbReference type="AlphaFoldDB" id="A0A0W8DSL1"/>
<dbReference type="PANTHER" id="PTHR10039">
    <property type="entry name" value="AMELOGENIN"/>
    <property type="match status" value="1"/>
</dbReference>
<feature type="domain" description="TANC1/2-like winged helix" evidence="1">
    <location>
        <begin position="149"/>
        <end position="255"/>
    </location>
</feature>
<proteinExistence type="predicted"/>
<sequence length="290" mass="33236">MLPMLVSRLPEWVRIVLLSREEPPVLSKLRAFDPPDVTIEQFKHENDQDIRRYINHSLSKLQLSEVEFEKAAAQIGTDSGNNHEFGMEQVVELIARRSEGLFLYAVNVVQAISEGRLHLHELAELPVGMGAYLQQFFASHFADHDMYKHRVRPVLEVCCAAYEPLPVATIARVLEWDVYEQRDAATVLGSLFSIEAGNDPETQTLRPFHTSVLDWVRDSSSSGVFFVDVASGHERLGCWAAREYQTLTRSNASEFVNLKYGILREYVTNWIADLYCLFAAMNWRQREMRS</sequence>
<reference evidence="2 3" key="1">
    <citation type="submission" date="2015-11" db="EMBL/GenBank/DDBJ databases">
        <title>Genomes and virulence difference between two physiological races of Phytophthora nicotianae.</title>
        <authorList>
            <person name="Liu H."/>
            <person name="Ma X."/>
            <person name="Yu H."/>
            <person name="Fang D."/>
            <person name="Li Y."/>
            <person name="Wang X."/>
            <person name="Wang W."/>
            <person name="Dong Y."/>
            <person name="Xiao B."/>
        </authorList>
    </citation>
    <scope>NUCLEOTIDE SEQUENCE [LARGE SCALE GENOMIC DNA]</scope>
    <source>
        <strain evidence="3">race 1</strain>
    </source>
</reference>
<name>A0A0W8DSL1_PHYNI</name>
<evidence type="ECO:0000259" key="1">
    <source>
        <dbReference type="Pfam" id="PF25521"/>
    </source>
</evidence>
<organism evidence="2 3">
    <name type="scientific">Phytophthora nicotianae</name>
    <name type="common">Potato buckeye rot agent</name>
    <name type="synonym">Phytophthora parasitica</name>
    <dbReference type="NCBI Taxonomy" id="4792"/>
    <lineage>
        <taxon>Eukaryota</taxon>
        <taxon>Sar</taxon>
        <taxon>Stramenopiles</taxon>
        <taxon>Oomycota</taxon>
        <taxon>Peronosporomycetes</taxon>
        <taxon>Peronosporales</taxon>
        <taxon>Peronosporaceae</taxon>
        <taxon>Phytophthora</taxon>
    </lineage>
</organism>
<dbReference type="PANTHER" id="PTHR10039:SF14">
    <property type="entry name" value="NACHT DOMAIN-CONTAINING PROTEIN"/>
    <property type="match status" value="1"/>
</dbReference>
<accession>A0A0W8DSL1</accession>
<gene>
    <name evidence="2" type="ORF">AM588_10011103</name>
</gene>
<comment type="caution">
    <text evidence="2">The sequence shown here is derived from an EMBL/GenBank/DDBJ whole genome shotgun (WGS) entry which is preliminary data.</text>
</comment>
<dbReference type="InterPro" id="IPR058056">
    <property type="entry name" value="WH_TANC1/2"/>
</dbReference>
<evidence type="ECO:0000313" key="3">
    <source>
        <dbReference type="Proteomes" id="UP000054636"/>
    </source>
</evidence>
<evidence type="ECO:0000313" key="2">
    <source>
        <dbReference type="EMBL" id="KUF99379.1"/>
    </source>
</evidence>
<dbReference type="Pfam" id="PF25521">
    <property type="entry name" value="WHD_TANC1"/>
    <property type="match status" value="1"/>
</dbReference>